<feature type="compositionally biased region" description="Basic residues" evidence="1">
    <location>
        <begin position="14"/>
        <end position="36"/>
    </location>
</feature>
<organism evidence="2">
    <name type="scientific">uncultured Phycisphaerae bacterium</name>
    <dbReference type="NCBI Taxonomy" id="904963"/>
    <lineage>
        <taxon>Bacteria</taxon>
        <taxon>Pseudomonadati</taxon>
        <taxon>Planctomycetota</taxon>
        <taxon>Phycisphaerae</taxon>
        <taxon>environmental samples</taxon>
    </lineage>
</organism>
<evidence type="ECO:0000313" key="2">
    <source>
        <dbReference type="EMBL" id="CAA9425263.1"/>
    </source>
</evidence>
<dbReference type="AlphaFoldDB" id="A0A6J4Q149"/>
<feature type="compositionally biased region" description="Basic and acidic residues" evidence="1">
    <location>
        <begin position="1"/>
        <end position="13"/>
    </location>
</feature>
<sequence>GRDHVARVGDPAKRHQRRFVHQQPHPRRGQHRRHRQHAEVDDRGQVQPQAVVGLLDRRPPELGRVGDADQREQQHQAAERPTPPDEHQAPDLRSICNHEAEQAVPHLPEPGRSDGELQPV</sequence>
<feature type="compositionally biased region" description="Basic and acidic residues" evidence="1">
    <location>
        <begin position="109"/>
        <end position="120"/>
    </location>
</feature>
<feature type="non-terminal residue" evidence="2">
    <location>
        <position position="1"/>
    </location>
</feature>
<evidence type="ECO:0000256" key="1">
    <source>
        <dbReference type="SAM" id="MobiDB-lite"/>
    </source>
</evidence>
<reference evidence="2" key="1">
    <citation type="submission" date="2020-02" db="EMBL/GenBank/DDBJ databases">
        <authorList>
            <person name="Meier V. D."/>
        </authorList>
    </citation>
    <scope>NUCLEOTIDE SEQUENCE</scope>
    <source>
        <strain evidence="2">AVDCRST_MAG64</strain>
    </source>
</reference>
<feature type="non-terminal residue" evidence="2">
    <location>
        <position position="120"/>
    </location>
</feature>
<protein>
    <submittedName>
        <fullName evidence="2">Uncharacterized protein</fullName>
    </submittedName>
</protein>
<feature type="compositionally biased region" description="Basic and acidic residues" evidence="1">
    <location>
        <begin position="55"/>
        <end position="101"/>
    </location>
</feature>
<feature type="region of interest" description="Disordered" evidence="1">
    <location>
        <begin position="1"/>
        <end position="120"/>
    </location>
</feature>
<name>A0A6J4Q149_9BACT</name>
<accession>A0A6J4Q149</accession>
<gene>
    <name evidence="2" type="ORF">AVDCRST_MAG64-3127</name>
</gene>
<dbReference type="EMBL" id="CADCUQ010000719">
    <property type="protein sequence ID" value="CAA9425263.1"/>
    <property type="molecule type" value="Genomic_DNA"/>
</dbReference>
<proteinExistence type="predicted"/>